<evidence type="ECO:0000256" key="4">
    <source>
        <dbReference type="ARBA" id="ARBA00022692"/>
    </source>
</evidence>
<dbReference type="Gene3D" id="1.20.1250.20">
    <property type="entry name" value="MFS general substrate transporter like domains"/>
    <property type="match status" value="1"/>
</dbReference>
<dbReference type="InterPro" id="IPR020846">
    <property type="entry name" value="MFS_dom"/>
</dbReference>
<keyword evidence="10" id="KW-1185">Reference proteome</keyword>
<dbReference type="PRINTS" id="PR01988">
    <property type="entry name" value="EXPORTERBACE"/>
</dbReference>
<reference evidence="9 10" key="1">
    <citation type="submission" date="2016-09" db="EMBL/GenBank/DDBJ databases">
        <title>Draft genome sequence for the type strain of Vulcanibacillus modesticaldus BR, a strictly anaerobic, moderately thermophilic, and nitrate-reducing bacterium from deep sea-hydrothermal vents of the Mid-Atlantic Ridge.</title>
        <authorList>
            <person name="Abin C.A."/>
            <person name="Hollibaugh J.T."/>
        </authorList>
    </citation>
    <scope>NUCLEOTIDE SEQUENCE [LARGE SCALE GENOMIC DNA]</scope>
    <source>
        <strain evidence="9 10">BR</strain>
    </source>
</reference>
<dbReference type="SUPFAM" id="SSF103473">
    <property type="entry name" value="MFS general substrate transporter"/>
    <property type="match status" value="1"/>
</dbReference>
<dbReference type="GO" id="GO:0022857">
    <property type="term" value="F:transmembrane transporter activity"/>
    <property type="evidence" value="ECO:0007669"/>
    <property type="project" value="InterPro"/>
</dbReference>
<feature type="transmembrane region" description="Helical" evidence="7">
    <location>
        <begin position="110"/>
        <end position="129"/>
    </location>
</feature>
<keyword evidence="5 7" id="KW-1133">Transmembrane helix</keyword>
<evidence type="ECO:0000256" key="7">
    <source>
        <dbReference type="SAM" id="Phobius"/>
    </source>
</evidence>
<evidence type="ECO:0000256" key="2">
    <source>
        <dbReference type="ARBA" id="ARBA00022448"/>
    </source>
</evidence>
<protein>
    <recommendedName>
        <fullName evidence="8">Major facilitator superfamily (MFS) profile domain-containing protein</fullName>
    </recommendedName>
</protein>
<dbReference type="InterPro" id="IPR011701">
    <property type="entry name" value="MFS"/>
</dbReference>
<feature type="transmembrane region" description="Helical" evidence="7">
    <location>
        <begin position="178"/>
        <end position="197"/>
    </location>
</feature>
<dbReference type="PANTHER" id="PTHR23513">
    <property type="entry name" value="INTEGRAL MEMBRANE EFFLUX PROTEIN-RELATED"/>
    <property type="match status" value="1"/>
</dbReference>
<keyword evidence="3" id="KW-1003">Cell membrane</keyword>
<dbReference type="Proteomes" id="UP000243739">
    <property type="component" value="Unassembled WGS sequence"/>
</dbReference>
<feature type="transmembrane region" description="Helical" evidence="7">
    <location>
        <begin position="51"/>
        <end position="74"/>
    </location>
</feature>
<dbReference type="OrthoDB" id="2276409at2"/>
<dbReference type="STRING" id="337097.BHF71_04255"/>
<feature type="domain" description="Major facilitator superfamily (MFS) profile" evidence="8">
    <location>
        <begin position="17"/>
        <end position="406"/>
    </location>
</feature>
<evidence type="ECO:0000256" key="6">
    <source>
        <dbReference type="ARBA" id="ARBA00023136"/>
    </source>
</evidence>
<dbReference type="AlphaFoldDB" id="A0A1D2YSE1"/>
<feature type="transmembrane region" description="Helical" evidence="7">
    <location>
        <begin position="382"/>
        <end position="400"/>
    </location>
</feature>
<dbReference type="PANTHER" id="PTHR23513:SF6">
    <property type="entry name" value="MAJOR FACILITATOR SUPERFAMILY ASSOCIATED DOMAIN-CONTAINING PROTEIN"/>
    <property type="match status" value="1"/>
</dbReference>
<feature type="transmembrane region" description="Helical" evidence="7">
    <location>
        <begin position="150"/>
        <end position="172"/>
    </location>
</feature>
<dbReference type="GO" id="GO:0005886">
    <property type="term" value="C:plasma membrane"/>
    <property type="evidence" value="ECO:0007669"/>
    <property type="project" value="UniProtKB-SubCell"/>
</dbReference>
<dbReference type="EMBL" id="MIJF01000078">
    <property type="protein sequence ID" value="OEF96948.1"/>
    <property type="molecule type" value="Genomic_DNA"/>
</dbReference>
<feature type="transmembrane region" description="Helical" evidence="7">
    <location>
        <begin position="227"/>
        <end position="251"/>
    </location>
</feature>
<evidence type="ECO:0000313" key="10">
    <source>
        <dbReference type="Proteomes" id="UP000243739"/>
    </source>
</evidence>
<evidence type="ECO:0000313" key="9">
    <source>
        <dbReference type="EMBL" id="OEF96948.1"/>
    </source>
</evidence>
<keyword evidence="4 7" id="KW-0812">Transmembrane</keyword>
<comment type="caution">
    <text evidence="9">The sequence shown here is derived from an EMBL/GenBank/DDBJ whole genome shotgun (WGS) entry which is preliminary data.</text>
</comment>
<feature type="transmembrane region" description="Helical" evidence="7">
    <location>
        <begin position="266"/>
        <end position="282"/>
    </location>
</feature>
<evidence type="ECO:0000256" key="5">
    <source>
        <dbReference type="ARBA" id="ARBA00022989"/>
    </source>
</evidence>
<gene>
    <name evidence="9" type="ORF">BHF71_04255</name>
</gene>
<keyword evidence="6 7" id="KW-0472">Membrane</keyword>
<feature type="transmembrane region" description="Helical" evidence="7">
    <location>
        <begin position="317"/>
        <end position="338"/>
    </location>
</feature>
<dbReference type="PROSITE" id="PS50850">
    <property type="entry name" value="MFS"/>
    <property type="match status" value="1"/>
</dbReference>
<accession>A0A1D2YSE1</accession>
<evidence type="ECO:0000256" key="1">
    <source>
        <dbReference type="ARBA" id="ARBA00004651"/>
    </source>
</evidence>
<proteinExistence type="predicted"/>
<dbReference type="InterPro" id="IPR036259">
    <property type="entry name" value="MFS_trans_sf"/>
</dbReference>
<dbReference type="RefSeq" id="WP_069657581.1">
    <property type="nucleotide sequence ID" value="NZ_MIJF01000078.1"/>
</dbReference>
<dbReference type="Pfam" id="PF07690">
    <property type="entry name" value="MFS_1"/>
    <property type="match status" value="1"/>
</dbReference>
<organism evidence="9 10">
    <name type="scientific">Vulcanibacillus modesticaldus</name>
    <dbReference type="NCBI Taxonomy" id="337097"/>
    <lineage>
        <taxon>Bacteria</taxon>
        <taxon>Bacillati</taxon>
        <taxon>Bacillota</taxon>
        <taxon>Bacilli</taxon>
        <taxon>Bacillales</taxon>
        <taxon>Bacillaceae</taxon>
        <taxon>Vulcanibacillus</taxon>
    </lineage>
</organism>
<sequence>MELMKALQLKKNGLNGPFLLLSAGRLVSQLGDKLYLLALPWLVLELTHSALQSSITFALEMIPQIIIAPFIGVYVDRIKRKKLMVFSDYFRGIVVGGITILAFLELIQMVHVYIAAFLLSTFTLLFDSASEGYLTGIVAKNKLLEANANLTFINTLMRLVGPILSGIFIGLIGATGTIGLNAISFIISGIILSFLPNEDINKDTDKKTRAIITEIKEGFKYLFNHQVLFPIAIFSTFMNIAIFLVTTLLIFESKETLGYGPEETSTIFWVSGIAASITTLLLKYLKKYLNKGQMVRFGSIGVLIAILLLVFKQSLITITISYSLLLMIGIIVNVNMMAYRQEIIPNHLFGRVMTSSRVLVQVFTPVSMVLSGWLAMRYGSKLVFEIAAFIVLFNVLYAWFSKLRDIK</sequence>
<evidence type="ECO:0000256" key="3">
    <source>
        <dbReference type="ARBA" id="ARBA00022475"/>
    </source>
</evidence>
<evidence type="ECO:0000259" key="8">
    <source>
        <dbReference type="PROSITE" id="PS50850"/>
    </source>
</evidence>
<feature type="transmembrane region" description="Helical" evidence="7">
    <location>
        <begin position="358"/>
        <end position="376"/>
    </location>
</feature>
<dbReference type="InterPro" id="IPR022324">
    <property type="entry name" value="Bacilysin_exporter_BacE_put"/>
</dbReference>
<comment type="subcellular location">
    <subcellularLocation>
        <location evidence="1">Cell membrane</location>
        <topology evidence="1">Multi-pass membrane protein</topology>
    </subcellularLocation>
</comment>
<name>A0A1D2YSE1_9BACI</name>
<dbReference type="CDD" id="cd06173">
    <property type="entry name" value="MFS_MefA_like"/>
    <property type="match status" value="1"/>
</dbReference>
<keyword evidence="2" id="KW-0813">Transport</keyword>
<feature type="transmembrane region" description="Helical" evidence="7">
    <location>
        <begin position="294"/>
        <end position="311"/>
    </location>
</feature>
<feature type="transmembrane region" description="Helical" evidence="7">
    <location>
        <begin position="86"/>
        <end position="104"/>
    </location>
</feature>